<protein>
    <submittedName>
        <fullName evidence="2">Uncharacterized protein</fullName>
    </submittedName>
</protein>
<organism evidence="2 3">
    <name type="scientific">Enemella dayhoffiae</name>
    <dbReference type="NCBI Taxonomy" id="2016507"/>
    <lineage>
        <taxon>Bacteria</taxon>
        <taxon>Bacillati</taxon>
        <taxon>Actinomycetota</taxon>
        <taxon>Actinomycetes</taxon>
        <taxon>Propionibacteriales</taxon>
        <taxon>Propionibacteriaceae</taxon>
        <taxon>Enemella</taxon>
    </lineage>
</organism>
<reference evidence="2 3" key="1">
    <citation type="submission" date="2017-07" db="EMBL/GenBank/DDBJ databases">
        <title>Draft whole genome sequences of clinical Proprionibacteriaceae strains.</title>
        <authorList>
            <person name="Bernier A.-M."/>
            <person name="Bernard K."/>
            <person name="Domingo M.-C."/>
        </authorList>
    </citation>
    <scope>NUCLEOTIDE SEQUENCE [LARGE SCALE GENOMIC DNA]</scope>
    <source>
        <strain evidence="2 3">NML 130396</strain>
    </source>
</reference>
<feature type="coiled-coil region" evidence="1">
    <location>
        <begin position="1"/>
        <end position="49"/>
    </location>
</feature>
<keyword evidence="1" id="KW-0175">Coiled coil</keyword>
<accession>A0A255GQH6</accession>
<evidence type="ECO:0000256" key="1">
    <source>
        <dbReference type="SAM" id="Coils"/>
    </source>
</evidence>
<evidence type="ECO:0000313" key="2">
    <source>
        <dbReference type="EMBL" id="OYO16643.1"/>
    </source>
</evidence>
<gene>
    <name evidence="2" type="ORF">CGZ93_17945</name>
</gene>
<dbReference type="AlphaFoldDB" id="A0A255GQH6"/>
<proteinExistence type="predicted"/>
<evidence type="ECO:0000313" key="3">
    <source>
        <dbReference type="Proteomes" id="UP000216311"/>
    </source>
</evidence>
<dbReference type="Proteomes" id="UP000216311">
    <property type="component" value="Unassembled WGS sequence"/>
</dbReference>
<sequence>MRETAAQADQLAEELAAAEVTLAEARDRLEQAEADISAAAEQVADALATAQQARDAVATKATILTGTAEPTPADADGQDEGTLWRVTDTSGTREWVLRSGQWQPVLPVLDVSRLTVTDTARMAQVAAEKIIADAGYYGLVTTDLLVAGQADIGNAIAQKFAAALASIIKARIENLEVTEGATISDAVIQKLSTQQISSREFKAIAADGSWSGMMPEGFLAYDKDGGLTLRLNGRDNIVTGKFATALTGPRVELSNDIWGGSFWSGMRFWGNDTTLIPAEAKLLGQGAWTNQGVTFDPGTLFFTSAYTDSGAKARGEVAIGPNFIDLNLTSGAGSYQPARIQMRKDSVLLRTSSGRVEVIPSGASLESEGKGYLRVDASGIEAFVDHPQDALLFGARNGRFYVGQRDIYGAITERFAIYSDGTGAKLLGSNLLTEARLAGNGSATTVARSDHLHDGRYAYATHSHPLPDIQCLRRSNIDYYINNGAASRINFDLGTLGSGMSWDGTNRQLVIDTAGLYEVCFGVSTDTASGTPAWYPRLQFNGTTLYTARTAPNTGVMETKTLRCPAGSRISVEVANFTGVQMHVMSNADLTYLSAILVGVI</sequence>
<keyword evidence="3" id="KW-1185">Reference proteome</keyword>
<comment type="caution">
    <text evidence="2">The sequence shown here is derived from an EMBL/GenBank/DDBJ whole genome shotgun (WGS) entry which is preliminary data.</text>
</comment>
<name>A0A255GQH6_9ACTN</name>
<dbReference type="EMBL" id="NMVQ01000047">
    <property type="protein sequence ID" value="OYO16643.1"/>
    <property type="molecule type" value="Genomic_DNA"/>
</dbReference>